<comment type="subunit">
    <text evidence="1">Component of the lipopolysaccharide transport and assembly complex. Interacts with LptE and LptA.</text>
</comment>
<keyword evidence="4" id="KW-1185">Reference proteome</keyword>
<dbReference type="RefSeq" id="WP_076091837.1">
    <property type="nucleotide sequence ID" value="NZ_MTHD01000001.1"/>
</dbReference>
<name>A0A1R1ICR4_9RHOO</name>
<gene>
    <name evidence="1" type="primary">lptD</name>
    <name evidence="3" type="ORF">BJN45_02835</name>
</gene>
<organism evidence="3 4">
    <name type="scientific">Azonexus hydrophilus</name>
    <dbReference type="NCBI Taxonomy" id="418702"/>
    <lineage>
        <taxon>Bacteria</taxon>
        <taxon>Pseudomonadati</taxon>
        <taxon>Pseudomonadota</taxon>
        <taxon>Betaproteobacteria</taxon>
        <taxon>Rhodocyclales</taxon>
        <taxon>Azonexaceae</taxon>
        <taxon>Azonexus</taxon>
    </lineage>
</organism>
<proteinExistence type="inferred from homology"/>
<keyword evidence="1" id="KW-0732">Signal</keyword>
<evidence type="ECO:0000259" key="2">
    <source>
        <dbReference type="Pfam" id="PF04453"/>
    </source>
</evidence>
<sequence length="843" mass="94679" precursor="true">MTGFSRRPIAALVCCLFASAQVSHAALGGLPAASPAPVAGTGGVQSAVENLPGLRLERRFNVLERQKAARKLASAGTVLPVVSRPDDAYPLFLTADNLEGQTDELAVAEGNVELRKSGMLLQSDRLTYRPLDDEVDALGNVRLFEDGAEIKAEHLRMKLSEQIGFADQASYSIAKEVDSKLYVKNQTVVTVASVNGANSGAPMMLNVANVYGLPTELPEKRQTTASGEAARIDFEGENHMRLTASTFSTCKPANPDWYMQAAQINLDYDENYGTADNASLWFQGVPLFYTPKAWFPLNNQRRSGLLTPSFKQSSKTGFDVTMPYYWNIAPNYDATFHPRYMSKRGVQLGLETRYLGTSYSGDWRTEYMPDDKEERRRRYAYAIKHQQSFEHGFSAALNWNGVSDDLYWEDMSSQLLQTSQVQLPRQASISYAPSPWLQTSMQVLRYQTLQPDPENPIERPYFLEPQLSLVGYRPNVMGLDLSVIGQYSRFVHEDRQTKDQGERLVLYPQVSLPIISPAFQIIPKLGLHMSSYAIDRSRLSGADTERISRVLPTFTFDSTMIFERESELLGNAFVQTLEPRLYYVNIPYKDQSRIPVFDSGLTDFNFAQVFSENRYSGYDRINDAHQLTAALTTRILDGTTGAERFKAMLGQRYYFSKQRVALPGETSREDNFSNIIASINGLVAPKTYAEATWEYNNEERINERFSTGIRFQPDYGKVLSASYRYTRDPLTNKSVVDQVDFAGQWPIAPQWYAVGRYNYSLRDSKMLETIGGLEYNAGCWAVRGVVQRLAATSGSPNTSFFLQLELQDFTSIGSNPLGLLRRSIPGYGKTNELPTDRSLISNQ</sequence>
<feature type="domain" description="LptD C-terminal" evidence="2">
    <location>
        <begin position="377"/>
        <end position="751"/>
    </location>
</feature>
<dbReference type="EMBL" id="MTHD01000001">
    <property type="protein sequence ID" value="OMG56568.1"/>
    <property type="molecule type" value="Genomic_DNA"/>
</dbReference>
<evidence type="ECO:0000313" key="3">
    <source>
        <dbReference type="EMBL" id="OMG56568.1"/>
    </source>
</evidence>
<dbReference type="OrthoDB" id="9760225at2"/>
<comment type="caution">
    <text evidence="3">The sequence shown here is derived from an EMBL/GenBank/DDBJ whole genome shotgun (WGS) entry which is preliminary data.</text>
</comment>
<dbReference type="GO" id="GO:0009279">
    <property type="term" value="C:cell outer membrane"/>
    <property type="evidence" value="ECO:0007669"/>
    <property type="project" value="UniProtKB-SubCell"/>
</dbReference>
<evidence type="ECO:0000256" key="1">
    <source>
        <dbReference type="HAMAP-Rule" id="MF_01411"/>
    </source>
</evidence>
<dbReference type="InterPro" id="IPR020889">
    <property type="entry name" value="LipoPS_assembly_LptD"/>
</dbReference>
<dbReference type="Gene3D" id="2.60.450.10">
    <property type="entry name" value="Lipopolysaccharide (LPS) transport protein A like domain"/>
    <property type="match status" value="1"/>
</dbReference>
<feature type="signal peptide" evidence="1">
    <location>
        <begin position="1"/>
        <end position="25"/>
    </location>
</feature>
<dbReference type="Proteomes" id="UP000187526">
    <property type="component" value="Unassembled WGS sequence"/>
</dbReference>
<comment type="function">
    <text evidence="1">Together with LptE, is involved in the assembly of lipopolysaccharide (LPS) at the surface of the outer membrane.</text>
</comment>
<reference evidence="3 4" key="1">
    <citation type="submission" date="2016-10" db="EMBL/GenBank/DDBJ databases">
        <title>Alkaliphiles isolated from bioreactors.</title>
        <authorList>
            <person name="Salah Z."/>
            <person name="Rout S.P."/>
            <person name="Humphreys P.N."/>
        </authorList>
    </citation>
    <scope>NUCLEOTIDE SEQUENCE [LARGE SCALE GENOMIC DNA]</scope>
    <source>
        <strain evidence="3 4">ZS02</strain>
    </source>
</reference>
<comment type="caution">
    <text evidence="1">Lacks conserved residue(s) required for the propagation of feature annotation.</text>
</comment>
<comment type="similarity">
    <text evidence="1">Belongs to the LptD family.</text>
</comment>
<dbReference type="AlphaFoldDB" id="A0A1R1ICR4"/>
<dbReference type="GO" id="GO:1990351">
    <property type="term" value="C:transporter complex"/>
    <property type="evidence" value="ECO:0007669"/>
    <property type="project" value="TreeGrafter"/>
</dbReference>
<dbReference type="GO" id="GO:0043165">
    <property type="term" value="P:Gram-negative-bacterium-type cell outer membrane assembly"/>
    <property type="evidence" value="ECO:0007669"/>
    <property type="project" value="UniProtKB-UniRule"/>
</dbReference>
<dbReference type="PANTHER" id="PTHR30189">
    <property type="entry name" value="LPS-ASSEMBLY PROTEIN"/>
    <property type="match status" value="1"/>
</dbReference>
<comment type="subcellular location">
    <subcellularLocation>
        <location evidence="1">Cell outer membrane</location>
    </subcellularLocation>
</comment>
<evidence type="ECO:0000313" key="4">
    <source>
        <dbReference type="Proteomes" id="UP000187526"/>
    </source>
</evidence>
<feature type="chain" id="PRO_5013404862" description="LPS-assembly protein LptD" evidence="1">
    <location>
        <begin position="26"/>
        <end position="843"/>
    </location>
</feature>
<dbReference type="Pfam" id="PF04453">
    <property type="entry name" value="LptD"/>
    <property type="match status" value="1"/>
</dbReference>
<dbReference type="HAMAP" id="MF_01411">
    <property type="entry name" value="LPS_assembly_LptD"/>
    <property type="match status" value="1"/>
</dbReference>
<protein>
    <recommendedName>
        <fullName evidence="1">LPS-assembly protein LptD</fullName>
    </recommendedName>
</protein>
<dbReference type="GO" id="GO:0015920">
    <property type="term" value="P:lipopolysaccharide transport"/>
    <property type="evidence" value="ECO:0007669"/>
    <property type="project" value="InterPro"/>
</dbReference>
<dbReference type="InterPro" id="IPR050218">
    <property type="entry name" value="LptD"/>
</dbReference>
<keyword evidence="1" id="KW-0472">Membrane</keyword>
<accession>A0A1R1ICR4</accession>
<dbReference type="STRING" id="418702.BJN45_02835"/>
<dbReference type="PANTHER" id="PTHR30189:SF1">
    <property type="entry name" value="LPS-ASSEMBLY PROTEIN LPTD"/>
    <property type="match status" value="1"/>
</dbReference>
<dbReference type="InterPro" id="IPR007543">
    <property type="entry name" value="LptD_C"/>
</dbReference>
<keyword evidence="1" id="KW-0998">Cell outer membrane</keyword>